<feature type="coiled-coil region" evidence="1">
    <location>
        <begin position="106"/>
        <end position="147"/>
    </location>
</feature>
<sequence length="327" mass="39202">MTSDKISNKNDRKIIVEEEWQKLVQSINQPADYNEINKRYDRCSKLINEHLHLRDELKKTFDDNIQTVLRESNLEFNDDDPIPTLPQLIQNQKQTFDRYQQSKQTLNDITHEQLKSEEQLKSLQTEIETLRKKRDQLKQTIDEIVNNIRVKSKNIYLQTHNNELIACLFNHNDGHLQDCLIENKENSTKEDFWRDLKQDLKFMYGCPFKKLYECDDYYYTLKTKFNNDYKANEKTELVISVLERIMLAEGNLSMIYEPRVLPSFGLHICTRRPCDCYVQNCFTYCAWNWCHVQPLNDEDDSWIYIPCITDYNLDSCLNLEWPCQKYC</sequence>
<organism evidence="2 3">
    <name type="scientific">Dermatophagoides farinae</name>
    <name type="common">American house dust mite</name>
    <dbReference type="NCBI Taxonomy" id="6954"/>
    <lineage>
        <taxon>Eukaryota</taxon>
        <taxon>Metazoa</taxon>
        <taxon>Ecdysozoa</taxon>
        <taxon>Arthropoda</taxon>
        <taxon>Chelicerata</taxon>
        <taxon>Arachnida</taxon>
        <taxon>Acari</taxon>
        <taxon>Acariformes</taxon>
        <taxon>Sarcoptiformes</taxon>
        <taxon>Astigmata</taxon>
        <taxon>Psoroptidia</taxon>
        <taxon>Analgoidea</taxon>
        <taxon>Pyroglyphidae</taxon>
        <taxon>Dermatophagoidinae</taxon>
        <taxon>Dermatophagoides</taxon>
    </lineage>
</organism>
<keyword evidence="1" id="KW-0175">Coiled coil</keyword>
<name>A0A922L625_DERFA</name>
<evidence type="ECO:0000256" key="1">
    <source>
        <dbReference type="SAM" id="Coils"/>
    </source>
</evidence>
<dbReference type="Proteomes" id="UP000790347">
    <property type="component" value="Unassembled WGS sequence"/>
</dbReference>
<proteinExistence type="predicted"/>
<protein>
    <submittedName>
        <fullName evidence="2">Uncharacterized protein</fullName>
    </submittedName>
</protein>
<gene>
    <name evidence="2" type="ORF">DERF_004932</name>
</gene>
<reference evidence="2" key="1">
    <citation type="submission" date="2013-05" db="EMBL/GenBank/DDBJ databases">
        <authorList>
            <person name="Yim A.K.Y."/>
            <person name="Chan T.F."/>
            <person name="Ji K.M."/>
            <person name="Liu X.Y."/>
            <person name="Zhou J.W."/>
            <person name="Li R.Q."/>
            <person name="Yang K.Y."/>
            <person name="Li J."/>
            <person name="Li M."/>
            <person name="Law P.T.W."/>
            <person name="Wu Y.L."/>
            <person name="Cai Z.L."/>
            <person name="Qin H."/>
            <person name="Bao Y."/>
            <person name="Leung R.K.K."/>
            <person name="Ng P.K.S."/>
            <person name="Zou J."/>
            <person name="Zhong X.J."/>
            <person name="Ran P.X."/>
            <person name="Zhong N.S."/>
            <person name="Liu Z.G."/>
            <person name="Tsui S.K.W."/>
        </authorList>
    </citation>
    <scope>NUCLEOTIDE SEQUENCE</scope>
    <source>
        <strain evidence="2">Derf</strain>
        <tissue evidence="2">Whole organism</tissue>
    </source>
</reference>
<evidence type="ECO:0000313" key="2">
    <source>
        <dbReference type="EMBL" id="KAH9521259.1"/>
    </source>
</evidence>
<accession>A0A922L625</accession>
<comment type="caution">
    <text evidence="2">The sequence shown here is derived from an EMBL/GenBank/DDBJ whole genome shotgun (WGS) entry which is preliminary data.</text>
</comment>
<keyword evidence="3" id="KW-1185">Reference proteome</keyword>
<evidence type="ECO:0000313" key="3">
    <source>
        <dbReference type="Proteomes" id="UP000790347"/>
    </source>
</evidence>
<dbReference type="AlphaFoldDB" id="A0A922L625"/>
<reference evidence="2" key="2">
    <citation type="journal article" date="2022" name="Res Sq">
        <title>Comparative Genomics Reveals Insights into the Divergent Evolution of Astigmatic Mites and Household Pest Adaptations.</title>
        <authorList>
            <person name="Xiong Q."/>
            <person name="Wan A.T.-Y."/>
            <person name="Liu X.-Y."/>
            <person name="Fung C.S.-H."/>
            <person name="Xiao X."/>
            <person name="Malainual N."/>
            <person name="Hou J."/>
            <person name="Wang L."/>
            <person name="Wang M."/>
            <person name="Yang K."/>
            <person name="Cui Y."/>
            <person name="Leung E."/>
            <person name="Nong W."/>
            <person name="Shin S.-K."/>
            <person name="Au S."/>
            <person name="Jeong K.Y."/>
            <person name="Chew F.T."/>
            <person name="Hui J."/>
            <person name="Leung T.F."/>
            <person name="Tungtrongchitr A."/>
            <person name="Zhong N."/>
            <person name="Liu Z."/>
            <person name="Tsui S."/>
        </authorList>
    </citation>
    <scope>NUCLEOTIDE SEQUENCE</scope>
    <source>
        <strain evidence="2">Derf</strain>
        <tissue evidence="2">Whole organism</tissue>
    </source>
</reference>
<dbReference type="EMBL" id="ASGP02000002">
    <property type="protein sequence ID" value="KAH9521259.1"/>
    <property type="molecule type" value="Genomic_DNA"/>
</dbReference>